<dbReference type="Proteomes" id="UP001180453">
    <property type="component" value="Unassembled WGS sequence"/>
</dbReference>
<evidence type="ECO:0000313" key="7">
    <source>
        <dbReference type="EMBL" id="MDR7270711.1"/>
    </source>
</evidence>
<evidence type="ECO:0000259" key="6">
    <source>
        <dbReference type="Pfam" id="PF20736"/>
    </source>
</evidence>
<feature type="chain" id="PRO_5045763667" evidence="2">
    <location>
        <begin position="19"/>
        <end position="782"/>
    </location>
</feature>
<organism evidence="7 8">
    <name type="scientific">Roseateles saccharophilus</name>
    <name type="common">Pseudomonas saccharophila</name>
    <dbReference type="NCBI Taxonomy" id="304"/>
    <lineage>
        <taxon>Bacteria</taxon>
        <taxon>Pseudomonadati</taxon>
        <taxon>Pseudomonadota</taxon>
        <taxon>Betaproteobacteria</taxon>
        <taxon>Burkholderiales</taxon>
        <taxon>Sphaerotilaceae</taxon>
        <taxon>Roseateles</taxon>
    </lineage>
</organism>
<proteinExistence type="predicted"/>
<protein>
    <submittedName>
        <fullName evidence="7">DUF1680 family protein</fullName>
    </submittedName>
</protein>
<accession>A0ABU1YR81</accession>
<dbReference type="Pfam" id="PF07944">
    <property type="entry name" value="Beta-AFase-like_GH127_cat"/>
    <property type="match status" value="1"/>
</dbReference>
<evidence type="ECO:0000256" key="2">
    <source>
        <dbReference type="SAM" id="SignalP"/>
    </source>
</evidence>
<dbReference type="PANTHER" id="PTHR31151">
    <property type="entry name" value="PROLINE-TRNA LIGASE (DUF1680)"/>
    <property type="match status" value="1"/>
</dbReference>
<keyword evidence="2" id="KW-0732">Signal</keyword>
<dbReference type="Pfam" id="PF20736">
    <property type="entry name" value="Glyco_hydro127M"/>
    <property type="match status" value="1"/>
</dbReference>
<evidence type="ECO:0000259" key="5">
    <source>
        <dbReference type="Pfam" id="PF20620"/>
    </source>
</evidence>
<gene>
    <name evidence="7" type="ORF">J2X20_003369</name>
</gene>
<feature type="domain" description="Non-reducing end beta-L-arabinofuranosidase-like GH127 middle" evidence="6">
    <location>
        <begin position="419"/>
        <end position="512"/>
    </location>
</feature>
<dbReference type="InterPro" id="IPR008928">
    <property type="entry name" value="6-hairpin_glycosidase_sf"/>
</dbReference>
<dbReference type="InterPro" id="IPR012878">
    <property type="entry name" value="Beta-AFase-like_GH127_cat"/>
</dbReference>
<dbReference type="PANTHER" id="PTHR31151:SF0">
    <property type="entry name" value="PROLINE-TRNA LIGASE (DUF1680)"/>
    <property type="match status" value="1"/>
</dbReference>
<dbReference type="InterPro" id="IPR032275">
    <property type="entry name" value="DUF4986"/>
</dbReference>
<evidence type="ECO:0000313" key="8">
    <source>
        <dbReference type="Proteomes" id="UP001180453"/>
    </source>
</evidence>
<feature type="domain" description="Glycoside hydrolase GH146 substrate-binding" evidence="5">
    <location>
        <begin position="649"/>
        <end position="781"/>
    </location>
</feature>
<feature type="region of interest" description="Disordered" evidence="1">
    <location>
        <begin position="658"/>
        <end position="678"/>
    </location>
</feature>
<evidence type="ECO:0000259" key="3">
    <source>
        <dbReference type="Pfam" id="PF07944"/>
    </source>
</evidence>
<dbReference type="EMBL" id="JAVDXU010000002">
    <property type="protein sequence ID" value="MDR7270711.1"/>
    <property type="molecule type" value="Genomic_DNA"/>
</dbReference>
<dbReference type="Pfam" id="PF20620">
    <property type="entry name" value="DUF6805"/>
    <property type="match status" value="1"/>
</dbReference>
<keyword evidence="8" id="KW-1185">Reference proteome</keyword>
<dbReference type="InterPro" id="IPR049046">
    <property type="entry name" value="Beta-AFase-like_GH127_middle"/>
</dbReference>
<comment type="caution">
    <text evidence="7">The sequence shown here is derived from an EMBL/GenBank/DDBJ whole genome shotgun (WGS) entry which is preliminary data.</text>
</comment>
<reference evidence="7 8" key="1">
    <citation type="submission" date="2023-07" db="EMBL/GenBank/DDBJ databases">
        <title>Sorghum-associated microbial communities from plants grown in Nebraska, USA.</title>
        <authorList>
            <person name="Schachtman D."/>
        </authorList>
    </citation>
    <scope>NUCLEOTIDE SEQUENCE [LARGE SCALE GENOMIC DNA]</scope>
    <source>
        <strain evidence="7 8">BE314</strain>
    </source>
</reference>
<name>A0ABU1YR81_ROSSA</name>
<dbReference type="SUPFAM" id="SSF48208">
    <property type="entry name" value="Six-hairpin glycosidases"/>
    <property type="match status" value="1"/>
</dbReference>
<feature type="domain" description="DUF4986" evidence="4">
    <location>
        <begin position="549"/>
        <end position="625"/>
    </location>
</feature>
<dbReference type="InterPro" id="IPR046544">
    <property type="entry name" value="GH146_SB_dom"/>
</dbReference>
<evidence type="ECO:0000256" key="1">
    <source>
        <dbReference type="SAM" id="MobiDB-lite"/>
    </source>
</evidence>
<feature type="compositionally biased region" description="Basic and acidic residues" evidence="1">
    <location>
        <begin position="666"/>
        <end position="675"/>
    </location>
</feature>
<dbReference type="RefSeq" id="WP_310266889.1">
    <property type="nucleotide sequence ID" value="NZ_JAVDXU010000002.1"/>
</dbReference>
<sequence length="782" mass="86002">MMRALLLALALVVTGAGAATQGFPLDRVRLLDGPFLEAQTTDLHYLMALDPERLLAPFRREAGLPVPVPSYGNWESSGLDGHMGGHYVSALALMYASTGDAEVKRRLDYVIAELKRCQDQLGTGYIGGIPDGAKAWSEIAAGQLKVDSFSVNGRWVPWYNLHKLFAGLRDAWIHAGNADAKAMLVRMSDWALRLTTPLSDAQMQDMLRSEHGGMNEVLADVAEMTGDLRYLALARRFSHQAILQPLAAGQDKLTGLHANTQIPKVIGFARIAQIGGEDEGRRAAEFFWRTVTEKRSVAIGGNSVREHFHPADDFRPMLNEVEGPETCNSYNMLKLTALLAQAQPEQGAYTDFYERTLYNHILASQHPGEGGFVYFTPMRPQHYRVYSQVDQGMWCCVGSGIESHARHGEFIYAQHGDALYVNLFIASTLDWRERGIHLTQSTRFPDESRTRLTVHEAGEFALKIRYPGWVAPGALQVKLNGRPVAVKARPGGHVELRRNWAPGDQVDVELPMRTTLEPMPGLKNYVAVLHGPIVLAAKTPQPGESLSFKADGSRMGHIAQGAVCPQEAAPVFVSDRADFVRRFRPVPGQPLTFTAPGLIQGGKGAENMRLIPFFRLHDSRYMLYWARSTPAQQSLMRAELAKAEEARLALDAQTLDQVAPGEQQPESDHGFKGEGAETGIAPAGRWRHAKQWFSYTLNDPQGQARLLRLTLASGDAGRRFDVVVNGRVVAELELAAEAQPLYARDLAIPADLAAAANGKLEVRFVAKPGSMAGGLYGLRLLR</sequence>
<feature type="domain" description="Non-reducing end beta-L-arabinofuranosidase-like GH127 catalytic" evidence="3">
    <location>
        <begin position="28"/>
        <end position="408"/>
    </location>
</feature>
<feature type="signal peptide" evidence="2">
    <location>
        <begin position="1"/>
        <end position="18"/>
    </location>
</feature>
<dbReference type="Pfam" id="PF16375">
    <property type="entry name" value="DUF4986"/>
    <property type="match status" value="1"/>
</dbReference>
<evidence type="ECO:0000259" key="4">
    <source>
        <dbReference type="Pfam" id="PF16375"/>
    </source>
</evidence>